<dbReference type="InterPro" id="IPR019407">
    <property type="entry name" value="CTU2"/>
</dbReference>
<dbReference type="PANTHER" id="PTHR20882">
    <property type="entry name" value="CYTOPLASMIC TRNA 2-THIOLATION PROTEIN 2"/>
    <property type="match status" value="1"/>
</dbReference>
<dbReference type="UniPathway" id="UPA00988"/>
<evidence type="ECO:0000256" key="3">
    <source>
        <dbReference type="HAMAP-Rule" id="MF_03054"/>
    </source>
</evidence>
<sequence length="550" mass="60025">MAMAVSNCNLGGRAVQKDPNQPDPDTGPDNFRFQLVNHSPDFVPLNSPTIMSCEDPSAKPQVMLRKPKYDRDRVCVRCRNADIPASIVVRHSVYCRSCFVTQLGHKFRRCLEPTINADQPSAPPGSRGVPLRPVLKAAGNLLVGFSGGSGSSLLLDLIYETYFTPAKLDPARGTKAKSKRENVWPIAHVAFIDTSTAYPGAPDRTEDARRLVARYPRFEFIPLRIESAFDPLWAQSVGLPLGHGPIGVNLDLEDLPATRLPSGTSPARALLTYLSSQPSSSARTTALRNLVRLLLQHTAQYTKSSHLLLGGSLTSYAVDLLDAVATGAGFSIRQVGEGAWEGIKIVRPLREITDKEVAAGCWWRRVEVMPANVAAREETGITKLTKVFITGLDRDFPSTVHTIARTCEKLAPKGESNDSSCPLCERPVQPGVQAWKTQIAIRTFEPESRDLPLSSNTVNPEGGYSRSGPLPTPDPMSDALLPPVNGSTQMNHSIPTRATPTLAPLLCYSCLTQLTSRGRVPVPRHTSDPVALPVWVRPENVLRDYLLEPE</sequence>
<feature type="region of interest" description="Disordered" evidence="4">
    <location>
        <begin position="449"/>
        <end position="479"/>
    </location>
</feature>
<gene>
    <name evidence="3" type="primary">NCS2</name>
    <name evidence="3" type="synonym">CTU2</name>
    <name evidence="5" type="ORF">RDB_LOCUS109257</name>
</gene>
<proteinExistence type="inferred from homology"/>
<reference evidence="5" key="1">
    <citation type="submission" date="2021-01" db="EMBL/GenBank/DDBJ databases">
        <authorList>
            <person name="Kaushik A."/>
        </authorList>
    </citation>
    <scope>NUCLEOTIDE SEQUENCE</scope>
    <source>
        <strain evidence="5">AG2-2IIIB</strain>
    </source>
</reference>
<evidence type="ECO:0000256" key="4">
    <source>
        <dbReference type="SAM" id="MobiDB-lite"/>
    </source>
</evidence>
<dbReference type="SUPFAM" id="SSF52402">
    <property type="entry name" value="Adenine nucleotide alpha hydrolases-like"/>
    <property type="match status" value="1"/>
</dbReference>
<name>A0A8H3C5A4_9AGAM</name>
<accession>A0A8H3C5A4</accession>
<dbReference type="Proteomes" id="UP000663843">
    <property type="component" value="Unassembled WGS sequence"/>
</dbReference>
<evidence type="ECO:0000313" key="5">
    <source>
        <dbReference type="EMBL" id="CAE6473232.1"/>
    </source>
</evidence>
<keyword evidence="2 3" id="KW-0819">tRNA processing</keyword>
<keyword evidence="1 3" id="KW-0963">Cytoplasm</keyword>
<evidence type="ECO:0000256" key="2">
    <source>
        <dbReference type="ARBA" id="ARBA00022694"/>
    </source>
</evidence>
<evidence type="ECO:0000256" key="1">
    <source>
        <dbReference type="ARBA" id="ARBA00022490"/>
    </source>
</evidence>
<dbReference type="HAMAP" id="MF_03054">
    <property type="entry name" value="CTU2"/>
    <property type="match status" value="1"/>
</dbReference>
<organism evidence="5 6">
    <name type="scientific">Rhizoctonia solani</name>
    <dbReference type="NCBI Taxonomy" id="456999"/>
    <lineage>
        <taxon>Eukaryota</taxon>
        <taxon>Fungi</taxon>
        <taxon>Dikarya</taxon>
        <taxon>Basidiomycota</taxon>
        <taxon>Agaricomycotina</taxon>
        <taxon>Agaricomycetes</taxon>
        <taxon>Cantharellales</taxon>
        <taxon>Ceratobasidiaceae</taxon>
        <taxon>Rhizoctonia</taxon>
    </lineage>
</organism>
<dbReference type="InterPro" id="IPR014729">
    <property type="entry name" value="Rossmann-like_a/b/a_fold"/>
</dbReference>
<protein>
    <recommendedName>
        <fullName evidence="3">Cytoplasmic tRNA 2-thiolation protein 2</fullName>
    </recommendedName>
</protein>
<comment type="caution">
    <text evidence="5">The sequence shown here is derived from an EMBL/GenBank/DDBJ whole genome shotgun (WGS) entry which is preliminary data.</text>
</comment>
<dbReference type="AlphaFoldDB" id="A0A8H3C5A4"/>
<comment type="similarity">
    <text evidence="3">Belongs to the CTU2/NCS2 family.</text>
</comment>
<dbReference type="GO" id="GO:0000049">
    <property type="term" value="F:tRNA binding"/>
    <property type="evidence" value="ECO:0007669"/>
    <property type="project" value="InterPro"/>
</dbReference>
<dbReference type="Gene3D" id="3.40.50.620">
    <property type="entry name" value="HUPs"/>
    <property type="match status" value="1"/>
</dbReference>
<dbReference type="GO" id="GO:0005829">
    <property type="term" value="C:cytosol"/>
    <property type="evidence" value="ECO:0007669"/>
    <property type="project" value="TreeGrafter"/>
</dbReference>
<dbReference type="Pfam" id="PF10288">
    <property type="entry name" value="CTU2"/>
    <property type="match status" value="1"/>
</dbReference>
<dbReference type="GO" id="GO:0002143">
    <property type="term" value="P:tRNA wobble position uridine thiolation"/>
    <property type="evidence" value="ECO:0007669"/>
    <property type="project" value="TreeGrafter"/>
</dbReference>
<feature type="region of interest" description="Disordered" evidence="4">
    <location>
        <begin position="1"/>
        <end position="29"/>
    </location>
</feature>
<comment type="function">
    <text evidence="3">Plays a central role in 2-thiolation of mcm(5)S(2)U at tRNA wobble positions of tRNA(Lys), tRNA(Glu) and tRNA(Gln). May act by forming a heterodimer with NCS6 that ligates sulfur from thiocarboxylated URM1 onto the uridine of tRNAs at wobble position. Prior mcm(5) tRNA modification by the elongator complex is required for 2-thiolation. May also be involved in protein urmylation.</text>
</comment>
<dbReference type="GO" id="GO:0016783">
    <property type="term" value="F:sulfurtransferase activity"/>
    <property type="evidence" value="ECO:0007669"/>
    <property type="project" value="TreeGrafter"/>
</dbReference>
<evidence type="ECO:0000313" key="6">
    <source>
        <dbReference type="Proteomes" id="UP000663843"/>
    </source>
</evidence>
<dbReference type="GO" id="GO:0016779">
    <property type="term" value="F:nucleotidyltransferase activity"/>
    <property type="evidence" value="ECO:0007669"/>
    <property type="project" value="UniProtKB-UniRule"/>
</dbReference>
<dbReference type="PANTHER" id="PTHR20882:SF14">
    <property type="entry name" value="CYTOPLASMIC TRNA 2-THIOLATION PROTEIN 2"/>
    <property type="match status" value="1"/>
</dbReference>
<comment type="subcellular location">
    <subcellularLocation>
        <location evidence="3">Cytoplasm</location>
    </subcellularLocation>
</comment>
<dbReference type="GO" id="GO:0032447">
    <property type="term" value="P:protein urmylation"/>
    <property type="evidence" value="ECO:0007669"/>
    <property type="project" value="UniProtKB-UniRule"/>
</dbReference>
<comment type="pathway">
    <text evidence="3">tRNA modification; 5-methoxycarbonylmethyl-2-thiouridine-tRNA biosynthesis.</text>
</comment>
<dbReference type="EMBL" id="CAJMWT010003507">
    <property type="protein sequence ID" value="CAE6473232.1"/>
    <property type="molecule type" value="Genomic_DNA"/>
</dbReference>